<evidence type="ECO:0000259" key="10">
    <source>
        <dbReference type="Pfam" id="PF25237"/>
    </source>
</evidence>
<feature type="transmembrane region" description="Helical" evidence="7">
    <location>
        <begin position="245"/>
        <end position="266"/>
    </location>
</feature>
<feature type="region of interest" description="Disordered" evidence="6">
    <location>
        <begin position="564"/>
        <end position="584"/>
    </location>
</feature>
<dbReference type="PANTHER" id="PTHR43634:SF2">
    <property type="entry name" value="LOW CONDUCTANCE MECHANOSENSITIVE CHANNEL YNAI"/>
    <property type="match status" value="1"/>
</dbReference>
<dbReference type="OMA" id="AHNDPSI"/>
<dbReference type="Pfam" id="PF00924">
    <property type="entry name" value="MS_channel_2nd"/>
    <property type="match status" value="1"/>
</dbReference>
<evidence type="ECO:0000259" key="9">
    <source>
        <dbReference type="Pfam" id="PF24956"/>
    </source>
</evidence>
<feature type="compositionally biased region" description="Polar residues" evidence="6">
    <location>
        <begin position="658"/>
        <end position="667"/>
    </location>
</feature>
<gene>
    <name evidence="11" type="ORF">KI387_023449</name>
</gene>
<comment type="subcellular location">
    <subcellularLocation>
        <location evidence="1">Membrane</location>
        <topology evidence="1">Multi-pass membrane protein</topology>
    </subcellularLocation>
</comment>
<feature type="non-terminal residue" evidence="11">
    <location>
        <position position="786"/>
    </location>
</feature>
<dbReference type="PANTHER" id="PTHR43634">
    <property type="entry name" value="OW CONDUCTANCE MECHANOSENSITIVE CHANNEL"/>
    <property type="match status" value="1"/>
</dbReference>
<dbReference type="AlphaFoldDB" id="A0AA38G1R1"/>
<name>A0AA38G1R1_TAXCH</name>
<organism evidence="11 12">
    <name type="scientific">Taxus chinensis</name>
    <name type="common">Chinese yew</name>
    <name type="synonym">Taxus wallichiana var. chinensis</name>
    <dbReference type="NCBI Taxonomy" id="29808"/>
    <lineage>
        <taxon>Eukaryota</taxon>
        <taxon>Viridiplantae</taxon>
        <taxon>Streptophyta</taxon>
        <taxon>Embryophyta</taxon>
        <taxon>Tracheophyta</taxon>
        <taxon>Spermatophyta</taxon>
        <taxon>Pinopsida</taxon>
        <taxon>Pinidae</taxon>
        <taxon>Conifers II</taxon>
        <taxon>Cupressales</taxon>
        <taxon>Taxaceae</taxon>
        <taxon>Taxus</taxon>
    </lineage>
</organism>
<protein>
    <submittedName>
        <fullName evidence="11">Uncharacterized protein</fullName>
    </submittedName>
</protein>
<feature type="transmembrane region" description="Helical" evidence="7">
    <location>
        <begin position="204"/>
        <end position="225"/>
    </location>
</feature>
<sequence length="786" mass="87725">INSSTKSIAMMATATSLQFSQILMPSKLYRDSTWFEATKFLQNQTCMLSHGLSTSTMRQNAWSLKLSHKVNMPLRAVPNVHNVVTCQSGQPNQAVLLSLKTCAVVLTRAHNALQKSPLVLRCAPAVGLMVFAAWGLEPFLQLIRHVIFHRNARNWKKSSTYHFMTSYLRSILLWTGAILLCRAFDPVEVSSETSEAIKRPLFDIVRSFATVVAFLCCISSVIQQVYKFVVERQNPQDTRNLGFEFIRNALITAVCVAGLALFFENVGFPIQKWLFAGGFGTVLLTLAGREILTNYMSSIMIHATRPFVVNDWIQTKIDGYEVSGIVEHVGWWSPTIVRGEDREAVHIPNHKFTMTVVRNISQKPQWRIKTHFAINHLDVNKIKKILADMRKVLAKNPNVEQQRLHRRAFFVEINPENQALMIMVSCFVNTPHMEEYLCVKEGILLDLLRVIRHHRARLATPIRTVHKMYSNSETENIPFEETISGRGVGVPNNRRFLLLESSILNAEDKEKQRSLRTNQELNSAHSNVVVSEAKGTEAGTISSNDSIKYGSSDAKNIHMQKEKGAAAIDSQSKTVKPSADGIEILPPKSHVKGLASVGLNSNDKTLLGAASEKPVDIPEAPVEAGIPKSDKEGSNNEKTSKMSLDSYQNGYNGRRNGTESSCELHSSVTEEKIVKSDSMSRLESELQSDKIKQEGQGPSLLKCEIEQSRNSPSMSSLPLEENIPLRVALNGPKKTLPTEGDTTLQVELKEFAVCQNDNGNSGIKNKRESQLPISGIVQSDQRDQER</sequence>
<dbReference type="InterPro" id="IPR010920">
    <property type="entry name" value="LSM_dom_sf"/>
</dbReference>
<evidence type="ECO:0000256" key="1">
    <source>
        <dbReference type="ARBA" id="ARBA00004141"/>
    </source>
</evidence>
<dbReference type="GO" id="GO:0016020">
    <property type="term" value="C:membrane"/>
    <property type="evidence" value="ECO:0007669"/>
    <property type="project" value="UniProtKB-SubCell"/>
</dbReference>
<evidence type="ECO:0000256" key="6">
    <source>
        <dbReference type="SAM" id="MobiDB-lite"/>
    </source>
</evidence>
<feature type="transmembrane region" description="Helical" evidence="7">
    <location>
        <begin position="118"/>
        <end position="136"/>
    </location>
</feature>
<evidence type="ECO:0000256" key="3">
    <source>
        <dbReference type="ARBA" id="ARBA00022692"/>
    </source>
</evidence>
<evidence type="ECO:0000256" key="2">
    <source>
        <dbReference type="ARBA" id="ARBA00008017"/>
    </source>
</evidence>
<dbReference type="InterPro" id="IPR006685">
    <property type="entry name" value="MscS_channel_2nd"/>
</dbReference>
<proteinExistence type="inferred from homology"/>
<dbReference type="InterPro" id="IPR023408">
    <property type="entry name" value="MscS_beta-dom_sf"/>
</dbReference>
<evidence type="ECO:0000313" key="12">
    <source>
        <dbReference type="Proteomes" id="UP000824469"/>
    </source>
</evidence>
<keyword evidence="4 7" id="KW-1133">Transmembrane helix</keyword>
<feature type="region of interest" description="Disordered" evidence="6">
    <location>
        <begin position="756"/>
        <end position="786"/>
    </location>
</feature>
<dbReference type="SUPFAM" id="SSF50182">
    <property type="entry name" value="Sm-like ribonucleoproteins"/>
    <property type="match status" value="1"/>
</dbReference>
<dbReference type="GO" id="GO:0055085">
    <property type="term" value="P:transmembrane transport"/>
    <property type="evidence" value="ECO:0007669"/>
    <property type="project" value="InterPro"/>
</dbReference>
<evidence type="ECO:0000259" key="8">
    <source>
        <dbReference type="Pfam" id="PF00924"/>
    </source>
</evidence>
<evidence type="ECO:0000256" key="4">
    <source>
        <dbReference type="ARBA" id="ARBA00022989"/>
    </source>
</evidence>
<dbReference type="EMBL" id="JAHRHJ020000005">
    <property type="protein sequence ID" value="KAH9314822.1"/>
    <property type="molecule type" value="Genomic_DNA"/>
</dbReference>
<feature type="compositionally biased region" description="Basic and acidic residues" evidence="6">
    <location>
        <begin position="668"/>
        <end position="693"/>
    </location>
</feature>
<dbReference type="InterPro" id="IPR056876">
    <property type="entry name" value="Msl2-3_C"/>
</dbReference>
<keyword evidence="3 7" id="KW-0812">Transmembrane</keyword>
<dbReference type="Gene3D" id="2.30.30.60">
    <property type="match status" value="1"/>
</dbReference>
<feature type="compositionally biased region" description="Basic and acidic residues" evidence="6">
    <location>
        <begin position="628"/>
        <end position="640"/>
    </location>
</feature>
<dbReference type="InterPro" id="IPR045042">
    <property type="entry name" value="YnaI-like"/>
</dbReference>
<dbReference type="Pfam" id="PF25237">
    <property type="entry name" value="MSL2_3"/>
    <property type="match status" value="1"/>
</dbReference>
<comment type="caution">
    <text evidence="11">The sequence shown here is derived from an EMBL/GenBank/DDBJ whole genome shotgun (WGS) entry which is preliminary data.</text>
</comment>
<reference evidence="11 12" key="1">
    <citation type="journal article" date="2021" name="Nat. Plants">
        <title>The Taxus genome provides insights into paclitaxel biosynthesis.</title>
        <authorList>
            <person name="Xiong X."/>
            <person name="Gou J."/>
            <person name="Liao Q."/>
            <person name="Li Y."/>
            <person name="Zhou Q."/>
            <person name="Bi G."/>
            <person name="Li C."/>
            <person name="Du R."/>
            <person name="Wang X."/>
            <person name="Sun T."/>
            <person name="Guo L."/>
            <person name="Liang H."/>
            <person name="Lu P."/>
            <person name="Wu Y."/>
            <person name="Zhang Z."/>
            <person name="Ro D.K."/>
            <person name="Shang Y."/>
            <person name="Huang S."/>
            <person name="Yan J."/>
        </authorList>
    </citation>
    <scope>NUCLEOTIDE SEQUENCE [LARGE SCALE GENOMIC DNA]</scope>
    <source>
        <strain evidence="11">Ta-2019</strain>
    </source>
</reference>
<feature type="compositionally biased region" description="Polar residues" evidence="6">
    <location>
        <begin position="641"/>
        <end position="651"/>
    </location>
</feature>
<dbReference type="InterPro" id="IPR057483">
    <property type="entry name" value="MSL2/3_TM_dom"/>
</dbReference>
<feature type="domain" description="Mechanosensitive ion channel MscS" evidence="8">
    <location>
        <begin position="291"/>
        <end position="361"/>
    </location>
</feature>
<accession>A0AA38G1R1</accession>
<evidence type="ECO:0000256" key="7">
    <source>
        <dbReference type="SAM" id="Phobius"/>
    </source>
</evidence>
<feature type="transmembrane region" description="Helical" evidence="7">
    <location>
        <begin position="166"/>
        <end position="184"/>
    </location>
</feature>
<feature type="transmembrane region" description="Helical" evidence="7">
    <location>
        <begin position="273"/>
        <end position="292"/>
    </location>
</feature>
<feature type="domain" description="Mechanosensitive ion channel protein 2/3 C-terminal" evidence="9">
    <location>
        <begin position="366"/>
        <end position="452"/>
    </location>
</feature>
<keyword evidence="12" id="KW-1185">Reference proteome</keyword>
<evidence type="ECO:0000313" key="11">
    <source>
        <dbReference type="EMBL" id="KAH9314822.1"/>
    </source>
</evidence>
<feature type="region of interest" description="Disordered" evidence="6">
    <location>
        <begin position="610"/>
        <end position="701"/>
    </location>
</feature>
<dbReference type="Proteomes" id="UP000824469">
    <property type="component" value="Unassembled WGS sequence"/>
</dbReference>
<keyword evidence="5 7" id="KW-0472">Membrane</keyword>
<comment type="similarity">
    <text evidence="2">Belongs to the MscS (TC 1.A.23) family.</text>
</comment>
<dbReference type="Gene3D" id="1.10.287.1260">
    <property type="match status" value="1"/>
</dbReference>
<feature type="domain" description="Mechanosensitive channel protein 2/3 transmembrane" evidence="10">
    <location>
        <begin position="160"/>
        <end position="289"/>
    </location>
</feature>
<dbReference type="Pfam" id="PF24956">
    <property type="entry name" value="Msl2-3_C"/>
    <property type="match status" value="1"/>
</dbReference>
<evidence type="ECO:0000256" key="5">
    <source>
        <dbReference type="ARBA" id="ARBA00023136"/>
    </source>
</evidence>